<name>A0A1X0WEF1_9GAMM</name>
<dbReference type="RefSeq" id="WP_017492190.1">
    <property type="nucleotide sequence ID" value="NZ_CAUQAZ010000067.1"/>
</dbReference>
<dbReference type="InterPro" id="IPR010200">
    <property type="entry name" value="HflC"/>
</dbReference>
<dbReference type="InterPro" id="IPR001107">
    <property type="entry name" value="Band_7"/>
</dbReference>
<evidence type="ECO:0000256" key="6">
    <source>
        <dbReference type="PIRNR" id="PIRNR005651"/>
    </source>
</evidence>
<dbReference type="PANTHER" id="PTHR42911:SF1">
    <property type="entry name" value="MODULATOR OF FTSH PROTEASE HFLC"/>
    <property type="match status" value="1"/>
</dbReference>
<reference evidence="8 9" key="1">
    <citation type="journal article" date="2017" name="Int. J. Syst. Evol. Microbiol.">
        <title>Rouxiella badensis sp. nov. and Rouxiella silvae sp. nov. isolated from peat bog soil in Germany and emendation of the genus description.</title>
        <authorList>
            <person name="Le Fleche-Mateos A."/>
            <person name="Kugler J.H."/>
            <person name="Hansen S.H."/>
            <person name="Syldatk C."/>
            <person name="Hausmann R."/>
            <person name="Lomprez F."/>
            <person name="Vandenbogaert M."/>
            <person name="Manuguerra J.C."/>
            <person name="Grimont P.A."/>
        </authorList>
    </citation>
    <scope>NUCLEOTIDE SEQUENCE [LARGE SCALE GENOMIC DNA]</scope>
    <source>
        <strain evidence="8 9">DSM 100043</strain>
    </source>
</reference>
<evidence type="ECO:0000256" key="2">
    <source>
        <dbReference type="ARBA" id="ARBA00007862"/>
    </source>
</evidence>
<evidence type="ECO:0000313" key="9">
    <source>
        <dbReference type="Proteomes" id="UP000192536"/>
    </source>
</evidence>
<evidence type="ECO:0000256" key="3">
    <source>
        <dbReference type="ARBA" id="ARBA00022692"/>
    </source>
</evidence>
<feature type="domain" description="Band 7" evidence="7">
    <location>
        <begin position="18"/>
        <end position="228"/>
    </location>
</feature>
<dbReference type="NCBIfam" id="NF008259">
    <property type="entry name" value="PRK11029.1"/>
    <property type="match status" value="1"/>
</dbReference>
<keyword evidence="5" id="KW-0472">Membrane</keyword>
<dbReference type="GO" id="GO:0006508">
    <property type="term" value="P:proteolysis"/>
    <property type="evidence" value="ECO:0007669"/>
    <property type="project" value="UniProtKB-KW"/>
</dbReference>
<evidence type="ECO:0000259" key="7">
    <source>
        <dbReference type="SMART" id="SM00244"/>
    </source>
</evidence>
<proteinExistence type="inferred from homology"/>
<evidence type="ECO:0000256" key="4">
    <source>
        <dbReference type="ARBA" id="ARBA00022989"/>
    </source>
</evidence>
<dbReference type="GeneID" id="93568572"/>
<evidence type="ECO:0000256" key="1">
    <source>
        <dbReference type="ARBA" id="ARBA00004167"/>
    </source>
</evidence>
<dbReference type="Proteomes" id="UP000192536">
    <property type="component" value="Unassembled WGS sequence"/>
</dbReference>
<dbReference type="InterPro" id="IPR036013">
    <property type="entry name" value="Band_7/SPFH_dom_sf"/>
</dbReference>
<gene>
    <name evidence="8" type="ORF">BS640_12805</name>
</gene>
<evidence type="ECO:0000256" key="5">
    <source>
        <dbReference type="ARBA" id="ARBA00023136"/>
    </source>
</evidence>
<dbReference type="CDD" id="cd03405">
    <property type="entry name" value="SPFH_HflC"/>
    <property type="match status" value="1"/>
</dbReference>
<comment type="function">
    <text evidence="6">HflC and HflK could regulate a protease.</text>
</comment>
<keyword evidence="4" id="KW-1133">Transmembrane helix</keyword>
<keyword evidence="8" id="KW-0378">Hydrolase</keyword>
<dbReference type="Gene3D" id="3.30.479.30">
    <property type="entry name" value="Band 7 domain"/>
    <property type="match status" value="1"/>
</dbReference>
<organism evidence="8 9">
    <name type="scientific">Rouxiella badensis</name>
    <dbReference type="NCBI Taxonomy" id="1646377"/>
    <lineage>
        <taxon>Bacteria</taxon>
        <taxon>Pseudomonadati</taxon>
        <taxon>Pseudomonadota</taxon>
        <taxon>Gammaproteobacteria</taxon>
        <taxon>Enterobacterales</taxon>
        <taxon>Yersiniaceae</taxon>
        <taxon>Rouxiella</taxon>
    </lineage>
</organism>
<accession>A0A1X0WEF1</accession>
<dbReference type="EMBL" id="MRWE01000019">
    <property type="protein sequence ID" value="ORJ25121.1"/>
    <property type="molecule type" value="Genomic_DNA"/>
</dbReference>
<dbReference type="NCBIfam" id="TIGR01932">
    <property type="entry name" value="hflC"/>
    <property type="match status" value="1"/>
</dbReference>
<comment type="caution">
    <text evidence="8">The sequence shown here is derived from an EMBL/GenBank/DDBJ whole genome shotgun (WGS) entry which is preliminary data.</text>
</comment>
<dbReference type="GO" id="GO:0008233">
    <property type="term" value="F:peptidase activity"/>
    <property type="evidence" value="ECO:0007669"/>
    <property type="project" value="UniProtKB-KW"/>
</dbReference>
<protein>
    <recommendedName>
        <fullName evidence="6">Protein HflC</fullName>
    </recommendedName>
</protein>
<dbReference type="Pfam" id="PF01145">
    <property type="entry name" value="Band_7"/>
    <property type="match status" value="1"/>
</dbReference>
<dbReference type="AlphaFoldDB" id="A0A1X0WEF1"/>
<dbReference type="SMART" id="SM00244">
    <property type="entry name" value="PHB"/>
    <property type="match status" value="1"/>
</dbReference>
<keyword evidence="9" id="KW-1185">Reference proteome</keyword>
<keyword evidence="8" id="KW-0645">Protease</keyword>
<comment type="similarity">
    <text evidence="2 6">Belongs to the band 7/mec-2 family. HflC subfamily.</text>
</comment>
<dbReference type="GO" id="GO:0016020">
    <property type="term" value="C:membrane"/>
    <property type="evidence" value="ECO:0007669"/>
    <property type="project" value="UniProtKB-SubCell"/>
</dbReference>
<keyword evidence="3" id="KW-0812">Transmembrane</keyword>
<dbReference type="SUPFAM" id="SSF117892">
    <property type="entry name" value="Band 7/SPFH domain"/>
    <property type="match status" value="2"/>
</dbReference>
<comment type="subcellular location">
    <subcellularLocation>
        <location evidence="1">Membrane</location>
        <topology evidence="1">Single-pass membrane protein</topology>
    </subcellularLocation>
</comment>
<evidence type="ECO:0000313" key="8">
    <source>
        <dbReference type="EMBL" id="ORJ25121.1"/>
    </source>
</evidence>
<dbReference type="STRING" id="1646377.BS640_12805"/>
<dbReference type="PIRSF" id="PIRSF005651">
    <property type="entry name" value="HflC"/>
    <property type="match status" value="1"/>
</dbReference>
<dbReference type="PANTHER" id="PTHR42911">
    <property type="entry name" value="MODULATOR OF FTSH PROTEASE HFLC"/>
    <property type="match status" value="1"/>
</dbReference>
<sequence length="336" mass="37537">MRKSILLVVVVVLVALYASLFVVQEGQRGIVLRFGKVLRDGDNKPLVYAPGLHFKVPFVESVKTLDARIQTMDNQADRFVTKEKKDLIVDSYLKWRISDFSRYYLATGGGDVSQAEVLLKRKFSDRLRSEIGRLDVKDIVTDSRGRLTLDVRDALNQGTDDDDAAAAATTEADDAIASAAKRVEQETNGKVPAVNPNSMAALGIEVVDVRIKQINLPTEVSDAIFQRMRAEREAVARRHRSQGQEEAEKLRATADYEVTRTLAEAERQARITRGEGDAQAAKLFADAFSQDPDFYAFIRSLQAYRESFSSGNDVMVMSPNDDFFRYMKTPAKTSKP</sequence>